<evidence type="ECO:0000256" key="6">
    <source>
        <dbReference type="ARBA" id="ARBA00023125"/>
    </source>
</evidence>
<dbReference type="EC" id="3.4.-.-" evidence="8"/>
<proteinExistence type="inferred from homology"/>
<protein>
    <recommendedName>
        <fullName evidence="8">Abasic site processing protein</fullName>
        <ecNumber evidence="8">3.4.-.-</ecNumber>
    </recommendedName>
</protein>
<accession>A0A652YXU9</accession>
<dbReference type="GO" id="GO:0106300">
    <property type="term" value="P:protein-DNA covalent cross-linking repair"/>
    <property type="evidence" value="ECO:0007669"/>
    <property type="project" value="InterPro"/>
</dbReference>
<evidence type="ECO:0000256" key="8">
    <source>
        <dbReference type="RuleBase" id="RU364100"/>
    </source>
</evidence>
<dbReference type="PANTHER" id="PTHR13604">
    <property type="entry name" value="DC12-RELATED"/>
    <property type="match status" value="1"/>
</dbReference>
<dbReference type="InterPro" id="IPR003738">
    <property type="entry name" value="SRAP"/>
</dbReference>
<dbReference type="Gene3D" id="3.90.1680.10">
    <property type="entry name" value="SOS response associated peptidase-like"/>
    <property type="match status" value="1"/>
</dbReference>
<keyword evidence="4 8" id="KW-0378">Hydrolase</keyword>
<evidence type="ECO:0000256" key="7">
    <source>
        <dbReference type="ARBA" id="ARBA00023239"/>
    </source>
</evidence>
<keyword evidence="5" id="KW-0190">Covalent protein-DNA linkage</keyword>
<evidence type="ECO:0000256" key="3">
    <source>
        <dbReference type="ARBA" id="ARBA00022763"/>
    </source>
</evidence>
<dbReference type="GO" id="GO:0016829">
    <property type="term" value="F:lyase activity"/>
    <property type="evidence" value="ECO:0007669"/>
    <property type="project" value="UniProtKB-KW"/>
</dbReference>
<dbReference type="GO" id="GO:0008233">
    <property type="term" value="F:peptidase activity"/>
    <property type="evidence" value="ECO:0007669"/>
    <property type="project" value="UniProtKB-KW"/>
</dbReference>
<comment type="similarity">
    <text evidence="1 8">Belongs to the SOS response-associated peptidase family.</text>
</comment>
<keyword evidence="3" id="KW-0227">DNA damage</keyword>
<dbReference type="GO" id="GO:0003697">
    <property type="term" value="F:single-stranded DNA binding"/>
    <property type="evidence" value="ECO:0007669"/>
    <property type="project" value="InterPro"/>
</dbReference>
<evidence type="ECO:0000313" key="9">
    <source>
        <dbReference type="EMBL" id="TYQ08486.1"/>
    </source>
</evidence>
<evidence type="ECO:0000256" key="4">
    <source>
        <dbReference type="ARBA" id="ARBA00022801"/>
    </source>
</evidence>
<organism evidence="9">
    <name type="scientific">Nocardia globerula</name>
    <dbReference type="NCBI Taxonomy" id="1818"/>
    <lineage>
        <taxon>Bacteria</taxon>
        <taxon>Bacillati</taxon>
        <taxon>Actinomycetota</taxon>
        <taxon>Actinomycetes</taxon>
        <taxon>Mycobacteriales</taxon>
        <taxon>Nocardiaceae</taxon>
        <taxon>Nocardia</taxon>
    </lineage>
</organism>
<dbReference type="SUPFAM" id="SSF143081">
    <property type="entry name" value="BB1717-like"/>
    <property type="match status" value="1"/>
</dbReference>
<evidence type="ECO:0000256" key="5">
    <source>
        <dbReference type="ARBA" id="ARBA00023124"/>
    </source>
</evidence>
<dbReference type="EMBL" id="VNIQ01000001">
    <property type="protein sequence ID" value="TYQ08486.1"/>
    <property type="molecule type" value="Genomic_DNA"/>
</dbReference>
<evidence type="ECO:0000256" key="1">
    <source>
        <dbReference type="ARBA" id="ARBA00008136"/>
    </source>
</evidence>
<gene>
    <name evidence="9" type="ORF">FNL38_101858</name>
</gene>
<dbReference type="InterPro" id="IPR036590">
    <property type="entry name" value="SRAP-like"/>
</dbReference>
<comment type="caution">
    <text evidence="9">The sequence shown here is derived from an EMBL/GenBank/DDBJ whole genome shotgun (WGS) entry which is preliminary data.</text>
</comment>
<keyword evidence="2 8" id="KW-0645">Protease</keyword>
<dbReference type="PANTHER" id="PTHR13604:SF0">
    <property type="entry name" value="ABASIC SITE PROCESSING PROTEIN HMCES"/>
    <property type="match status" value="1"/>
</dbReference>
<reference evidence="9" key="1">
    <citation type="submission" date="2019-07" db="EMBL/GenBank/DDBJ databases">
        <title>Genomic Encyclopedia of Type Strains, Phase IV (KMG-IV): sequencing the most valuable type-strain genomes for metagenomic binning, comparative biology and taxonomic classification.</title>
        <authorList>
            <person name="Goeker M."/>
        </authorList>
    </citation>
    <scope>NUCLEOTIDE SEQUENCE</scope>
    <source>
        <strain evidence="9">DSM 44596</strain>
    </source>
</reference>
<evidence type="ECO:0000256" key="2">
    <source>
        <dbReference type="ARBA" id="ARBA00022670"/>
    </source>
</evidence>
<name>A0A652YXU9_NOCGL</name>
<dbReference type="AlphaFoldDB" id="A0A652YXU9"/>
<dbReference type="Pfam" id="PF02586">
    <property type="entry name" value="SRAP"/>
    <property type="match status" value="1"/>
</dbReference>
<keyword evidence="7" id="KW-0456">Lyase</keyword>
<dbReference type="GO" id="GO:0006508">
    <property type="term" value="P:proteolysis"/>
    <property type="evidence" value="ECO:0007669"/>
    <property type="project" value="UniProtKB-KW"/>
</dbReference>
<keyword evidence="6" id="KW-0238">DNA-binding</keyword>
<sequence>MCGRYATTADPASLAVELDAIDETDHSSAVAEDFNVAPTTPVLTVVERHDRENPDSDPAKRIRQMRWGLVPSWTKELGKGPVLFNARADSLAEKPAFRTSFKYKRCLVPMDGWYEWQTEPQGGKKASKIPYYMHRGDGSRLFMAGVWSAWRDPRIENADPVLSCSIVTVDSHGHLEQVHDRMPLALPRDRWDAWLDPDHGANPSLLEPAPELFSGIEIDRVRPLVNSVKNNGRELIEPDVDRAGEQISLL</sequence>